<dbReference type="InterPro" id="IPR037143">
    <property type="entry name" value="4-PPantetheinyl_Trfase_dom_sf"/>
</dbReference>
<sequence length="872" mass="98022">MNRPSHSSAPARKLTPIHMRGKRKTNRSPVAGSSSSQSNNTDTETAAATSKLSLGSRSSSRNKRSREPSPASASAPGGSRSASRRMRAHRNTPVDHFPMEIIERIFFFSKNYNLPVASPRLGLMLSNRHTLRDVVMEAFAPYWNLSQIKDYREPNPKSKKGIAKRRAMKASLKNKILEQPWARMDLLVETLQIWLQKNKSRGKTYGHTICPYFRDPDMELAAKFVLDMKDLETLLESHPEGHIINIHDLDSNPGDYVYDSDSGDDDEEEEEEDSNDEEEEGEKEEEEEGESENENDDQEAGRPEKDNEGNPEEGNIEPRGGPHDVSAHVCFALDQYNALEPIYRNSPHDPKWDKEPHKLLEAYIAAPCRHDDSRNEDIYADEEPQPASGIQILMYRMSVSIYRRSASSQTVRIPEWLQLAGGPYPPNKSQTKEGRKALRDRLRDAFDMLTWLVLVGAQLQKKDSWETTWEGFQQLLKVDVRPHEWDAYEEGEAVVTMHHSYQHSAPDRPPRLQYGIDTLVAGMLAHFFALGVFYKQWPDDILKEAMQMATDFGKRENGAHIITQASRALAALLTDEERNGVLKYFHVRDAKMALASQLLKHLVVARCAGSDAPVPWRQTVLSRDKHGKPVYYRGEAGGSQPVVFNVSHQAGLVVLVAVYGGDIGDNSAYQVGIDIVSPSERRTRDHEMIADEARRSGTGPASGWPHFVDVHADVLAPGEVRYLKQLPFPDNDERLRSFYGLWCLREAYVKMTGEALLAEWLADLEFRAFHVPGMPSIAPSSTATNNNSLTQGEMVTQHDIRFRGALVGDSVNVCLRSVGVDFMVCTAVRAATEDEVKTPVIKATALSLPTTDAIEVLQMEDILDFVERSERL</sequence>
<evidence type="ECO:0000313" key="7">
    <source>
        <dbReference type="Proteomes" id="UP001642406"/>
    </source>
</evidence>
<dbReference type="InterPro" id="IPR055066">
    <property type="entry name" value="AASDHPPT_N"/>
</dbReference>
<organism evidence="6 7">
    <name type="scientific">Sporothrix bragantina</name>
    <dbReference type="NCBI Taxonomy" id="671064"/>
    <lineage>
        <taxon>Eukaryota</taxon>
        <taxon>Fungi</taxon>
        <taxon>Dikarya</taxon>
        <taxon>Ascomycota</taxon>
        <taxon>Pezizomycotina</taxon>
        <taxon>Sordariomycetes</taxon>
        <taxon>Sordariomycetidae</taxon>
        <taxon>Ophiostomatales</taxon>
        <taxon>Ophiostomataceae</taxon>
        <taxon>Sporothrix</taxon>
    </lineage>
</organism>
<comment type="caution">
    <text evidence="6">The sequence shown here is derived from an EMBL/GenBank/DDBJ whole genome shotgun (WGS) entry which is preliminary data.</text>
</comment>
<evidence type="ECO:0000256" key="2">
    <source>
        <dbReference type="ARBA" id="ARBA00022679"/>
    </source>
</evidence>
<reference evidence="6 7" key="1">
    <citation type="submission" date="2024-01" db="EMBL/GenBank/DDBJ databases">
        <authorList>
            <person name="Allen C."/>
            <person name="Tagirdzhanova G."/>
        </authorList>
    </citation>
    <scope>NUCLEOTIDE SEQUENCE [LARGE SCALE GENOMIC DNA]</scope>
</reference>
<dbReference type="Gene3D" id="3.90.470.20">
    <property type="entry name" value="4'-phosphopantetheinyl transferase domain"/>
    <property type="match status" value="1"/>
</dbReference>
<keyword evidence="2" id="KW-0808">Transferase</keyword>
<dbReference type="Proteomes" id="UP001642406">
    <property type="component" value="Unassembled WGS sequence"/>
</dbReference>
<feature type="compositionally biased region" description="Basic and acidic residues" evidence="3">
    <location>
        <begin position="299"/>
        <end position="308"/>
    </location>
</feature>
<feature type="compositionally biased region" description="Acidic residues" evidence="3">
    <location>
        <begin position="261"/>
        <end position="298"/>
    </location>
</feature>
<feature type="compositionally biased region" description="Polar residues" evidence="3">
    <location>
        <begin position="27"/>
        <end position="48"/>
    </location>
</feature>
<evidence type="ECO:0000313" key="6">
    <source>
        <dbReference type="EMBL" id="CAK7216941.1"/>
    </source>
</evidence>
<proteinExistence type="predicted"/>
<feature type="region of interest" description="Disordered" evidence="3">
    <location>
        <begin position="244"/>
        <end position="325"/>
    </location>
</feature>
<dbReference type="EC" id="2.7.8.7" evidence="1"/>
<keyword evidence="7" id="KW-1185">Reference proteome</keyword>
<dbReference type="InterPro" id="IPR050559">
    <property type="entry name" value="P-Pant_transferase_sf"/>
</dbReference>
<dbReference type="InterPro" id="IPR008278">
    <property type="entry name" value="4-PPantetheinyl_Trfase_dom"/>
</dbReference>
<evidence type="ECO:0000256" key="3">
    <source>
        <dbReference type="SAM" id="MobiDB-lite"/>
    </source>
</evidence>
<evidence type="ECO:0000256" key="1">
    <source>
        <dbReference type="ARBA" id="ARBA00013172"/>
    </source>
</evidence>
<dbReference type="Pfam" id="PF22624">
    <property type="entry name" value="AASDHPPT_N"/>
    <property type="match status" value="1"/>
</dbReference>
<name>A0ABP0BBN9_9PEZI</name>
<feature type="domain" description="4'-phosphopantetheinyl transferase N-terminal" evidence="5">
    <location>
        <begin position="568"/>
        <end position="657"/>
    </location>
</feature>
<evidence type="ECO:0000259" key="4">
    <source>
        <dbReference type="Pfam" id="PF01648"/>
    </source>
</evidence>
<protein>
    <recommendedName>
        <fullName evidence="1">holo-[acyl-carrier-protein] synthase</fullName>
        <ecNumber evidence="1">2.7.8.7</ecNumber>
    </recommendedName>
</protein>
<dbReference type="PANTHER" id="PTHR12215:SF10">
    <property type="entry name" value="L-AMINOADIPATE-SEMIALDEHYDE DEHYDROGENASE-PHOSPHOPANTETHEINYL TRANSFERASE"/>
    <property type="match status" value="1"/>
</dbReference>
<feature type="compositionally biased region" description="Low complexity" evidence="3">
    <location>
        <begin position="68"/>
        <end position="81"/>
    </location>
</feature>
<gene>
    <name evidence="6" type="ORF">SBRCBS47491_002994</name>
</gene>
<evidence type="ECO:0000259" key="5">
    <source>
        <dbReference type="Pfam" id="PF22624"/>
    </source>
</evidence>
<feature type="domain" description="4'-phosphopantetheinyl transferase" evidence="4">
    <location>
        <begin position="670"/>
        <end position="782"/>
    </location>
</feature>
<dbReference type="Pfam" id="PF01648">
    <property type="entry name" value="ACPS"/>
    <property type="match status" value="1"/>
</dbReference>
<accession>A0ABP0BBN9</accession>
<dbReference type="SUPFAM" id="SSF56214">
    <property type="entry name" value="4'-phosphopantetheinyl transferase"/>
    <property type="match status" value="2"/>
</dbReference>
<feature type="compositionally biased region" description="Low complexity" evidence="3">
    <location>
        <begin position="50"/>
        <end position="59"/>
    </location>
</feature>
<feature type="region of interest" description="Disordered" evidence="3">
    <location>
        <begin position="1"/>
        <end position="91"/>
    </location>
</feature>
<dbReference type="EMBL" id="CAWUHC010000019">
    <property type="protein sequence ID" value="CAK7216941.1"/>
    <property type="molecule type" value="Genomic_DNA"/>
</dbReference>
<dbReference type="PANTHER" id="PTHR12215">
    <property type="entry name" value="PHOSPHOPANTETHEINE TRANSFERASE"/>
    <property type="match status" value="1"/>
</dbReference>